<dbReference type="Gene3D" id="3.90.79.10">
    <property type="entry name" value="Nucleoside Triphosphate Pyrophosphohydrolase"/>
    <property type="match status" value="1"/>
</dbReference>
<keyword evidence="3" id="KW-1185">Reference proteome</keyword>
<name>A0A222FEZ6_9GAMM</name>
<dbReference type="AlphaFoldDB" id="A0A222FEZ6"/>
<dbReference type="Pfam" id="PF00293">
    <property type="entry name" value="NUDIX"/>
    <property type="match status" value="1"/>
</dbReference>
<proteinExistence type="predicted"/>
<dbReference type="PROSITE" id="PS51462">
    <property type="entry name" value="NUDIX"/>
    <property type="match status" value="1"/>
</dbReference>
<dbReference type="InterPro" id="IPR015797">
    <property type="entry name" value="NUDIX_hydrolase-like_dom_sf"/>
</dbReference>
<dbReference type="EMBL" id="CP022530">
    <property type="protein sequence ID" value="ASP37330.1"/>
    <property type="molecule type" value="Genomic_DNA"/>
</dbReference>
<dbReference type="KEGG" id="bsan:CHH28_00920"/>
<accession>A0A222FEZ6</accession>
<evidence type="ECO:0000313" key="3">
    <source>
        <dbReference type="Proteomes" id="UP000202440"/>
    </source>
</evidence>
<sequence>MKALIAARKIKVCPVVTQQTEHGTQILLFRHPLAGIQLVKGTLEPDDASILTAAVRELAEEAGITAVEQLQYLGQWQSRHQDQLWHFVHCHCPSLPQQWVHHCLDDGGHDFEFFWQPLNTAIIGDSHPVFQRAVEYIRSVLL</sequence>
<gene>
    <name evidence="2" type="ORF">CHH28_00920</name>
</gene>
<dbReference type="GO" id="GO:0003824">
    <property type="term" value="F:catalytic activity"/>
    <property type="evidence" value="ECO:0007669"/>
    <property type="project" value="UniProtKB-ARBA"/>
</dbReference>
<dbReference type="SUPFAM" id="SSF55811">
    <property type="entry name" value="Nudix"/>
    <property type="match status" value="1"/>
</dbReference>
<protein>
    <submittedName>
        <fullName evidence="2">DNA mismatch repair protein MutT</fullName>
    </submittedName>
</protein>
<dbReference type="CDD" id="cd04663">
    <property type="entry name" value="NUDIX_Hydrolase"/>
    <property type="match status" value="1"/>
</dbReference>
<evidence type="ECO:0000313" key="2">
    <source>
        <dbReference type="EMBL" id="ASP37330.1"/>
    </source>
</evidence>
<evidence type="ECO:0000259" key="1">
    <source>
        <dbReference type="PROSITE" id="PS51462"/>
    </source>
</evidence>
<reference evidence="2 3" key="1">
    <citation type="submission" date="2017-07" db="EMBL/GenBank/DDBJ databases">
        <title>Annotated genome sequence of Bacterioplanes sanyensis isolated from Red Sea.</title>
        <authorList>
            <person name="Rehman Z.U."/>
        </authorList>
    </citation>
    <scope>NUCLEOTIDE SEQUENCE [LARGE SCALE GENOMIC DNA]</scope>
    <source>
        <strain evidence="2 3">NV9</strain>
    </source>
</reference>
<dbReference type="OrthoDB" id="9804442at2"/>
<dbReference type="Proteomes" id="UP000202440">
    <property type="component" value="Chromosome"/>
</dbReference>
<organism evidence="2 3">
    <name type="scientific">Bacterioplanes sanyensis</name>
    <dbReference type="NCBI Taxonomy" id="1249553"/>
    <lineage>
        <taxon>Bacteria</taxon>
        <taxon>Pseudomonadati</taxon>
        <taxon>Pseudomonadota</taxon>
        <taxon>Gammaproteobacteria</taxon>
        <taxon>Oceanospirillales</taxon>
        <taxon>Oceanospirillaceae</taxon>
        <taxon>Bacterioplanes</taxon>
    </lineage>
</organism>
<feature type="domain" description="Nudix hydrolase" evidence="1">
    <location>
        <begin position="6"/>
        <end position="141"/>
    </location>
</feature>
<dbReference type="InterPro" id="IPR000086">
    <property type="entry name" value="NUDIX_hydrolase_dom"/>
</dbReference>